<dbReference type="GO" id="GO:0000978">
    <property type="term" value="F:RNA polymerase II cis-regulatory region sequence-specific DNA binding"/>
    <property type="evidence" value="ECO:0007669"/>
    <property type="project" value="TreeGrafter"/>
</dbReference>
<dbReference type="EMBL" id="CAXIEN010000191">
    <property type="protein sequence ID" value="CAL1285469.1"/>
    <property type="molecule type" value="Genomic_DNA"/>
</dbReference>
<protein>
    <recommendedName>
        <fullName evidence="2">IRF tryptophan pentad repeat domain-containing protein</fullName>
    </recommendedName>
</protein>
<evidence type="ECO:0000313" key="4">
    <source>
        <dbReference type="Proteomes" id="UP001497382"/>
    </source>
</evidence>
<dbReference type="InterPro" id="IPR001346">
    <property type="entry name" value="Interferon_reg_fact_DNA-bd_dom"/>
</dbReference>
<dbReference type="GO" id="GO:0000981">
    <property type="term" value="F:DNA-binding transcription factor activity, RNA polymerase II-specific"/>
    <property type="evidence" value="ECO:0007669"/>
    <property type="project" value="TreeGrafter"/>
</dbReference>
<dbReference type="Proteomes" id="UP001497382">
    <property type="component" value="Unassembled WGS sequence"/>
</dbReference>
<dbReference type="Gene3D" id="1.10.10.10">
    <property type="entry name" value="Winged helix-like DNA-binding domain superfamily/Winged helix DNA-binding domain"/>
    <property type="match status" value="1"/>
</dbReference>
<dbReference type="SMART" id="SM00348">
    <property type="entry name" value="IRF"/>
    <property type="match status" value="1"/>
</dbReference>
<sequence>MVNLSKMEMAEHHHQRKRLLQDFLIPSLDNETFKEKLYWVDRQMGVFRILWKHQSSSHFRSEDSEVYKQWAIAKRLWNPYNKKAHTMAKQRLRAALLKLKHVRCIKRDSQYREYQIDISPDETYATHTPTDNFVTTWPYPPHRQSSNDTDESDQSLDYSYEDYLESDEFIDQFLRSNLMSL</sequence>
<dbReference type="InterPro" id="IPR036390">
    <property type="entry name" value="WH_DNA-bd_sf"/>
</dbReference>
<name>A0AAV2AR03_9ARAC</name>
<evidence type="ECO:0000313" key="3">
    <source>
        <dbReference type="EMBL" id="CAL1285469.1"/>
    </source>
</evidence>
<dbReference type="Pfam" id="PF00605">
    <property type="entry name" value="IRF"/>
    <property type="match status" value="1"/>
</dbReference>
<comment type="caution">
    <text evidence="3">The sequence shown here is derived from an EMBL/GenBank/DDBJ whole genome shotgun (WGS) entry which is preliminary data.</text>
</comment>
<dbReference type="AlphaFoldDB" id="A0AAV2AR03"/>
<organism evidence="3 4">
    <name type="scientific">Larinioides sclopetarius</name>
    <dbReference type="NCBI Taxonomy" id="280406"/>
    <lineage>
        <taxon>Eukaryota</taxon>
        <taxon>Metazoa</taxon>
        <taxon>Ecdysozoa</taxon>
        <taxon>Arthropoda</taxon>
        <taxon>Chelicerata</taxon>
        <taxon>Arachnida</taxon>
        <taxon>Araneae</taxon>
        <taxon>Araneomorphae</taxon>
        <taxon>Entelegynae</taxon>
        <taxon>Araneoidea</taxon>
        <taxon>Araneidae</taxon>
        <taxon>Larinioides</taxon>
    </lineage>
</organism>
<feature type="domain" description="IRF tryptophan pentad repeat" evidence="2">
    <location>
        <begin position="17"/>
        <end position="118"/>
    </location>
</feature>
<dbReference type="PROSITE" id="PS51507">
    <property type="entry name" value="IRF_2"/>
    <property type="match status" value="1"/>
</dbReference>
<proteinExistence type="predicted"/>
<evidence type="ECO:0000256" key="1">
    <source>
        <dbReference type="SAM" id="MobiDB-lite"/>
    </source>
</evidence>
<keyword evidence="4" id="KW-1185">Reference proteome</keyword>
<reference evidence="3 4" key="1">
    <citation type="submission" date="2024-04" db="EMBL/GenBank/DDBJ databases">
        <authorList>
            <person name="Rising A."/>
            <person name="Reimegard J."/>
            <person name="Sonavane S."/>
            <person name="Akerstrom W."/>
            <person name="Nylinder S."/>
            <person name="Hedman E."/>
            <person name="Kallberg Y."/>
        </authorList>
    </citation>
    <scope>NUCLEOTIDE SEQUENCE [LARGE SCALE GENOMIC DNA]</scope>
</reference>
<dbReference type="InterPro" id="IPR036388">
    <property type="entry name" value="WH-like_DNA-bd_sf"/>
</dbReference>
<feature type="region of interest" description="Disordered" evidence="1">
    <location>
        <begin position="135"/>
        <end position="154"/>
    </location>
</feature>
<dbReference type="SUPFAM" id="SSF46785">
    <property type="entry name" value="Winged helix' DNA-binding domain"/>
    <property type="match status" value="1"/>
</dbReference>
<accession>A0AAV2AR03</accession>
<dbReference type="PANTHER" id="PTHR11949">
    <property type="entry name" value="INTERFERON REGULATORY FACTOR"/>
    <property type="match status" value="1"/>
</dbReference>
<evidence type="ECO:0000259" key="2">
    <source>
        <dbReference type="PROSITE" id="PS51507"/>
    </source>
</evidence>
<dbReference type="GO" id="GO:0005634">
    <property type="term" value="C:nucleus"/>
    <property type="evidence" value="ECO:0007669"/>
    <property type="project" value="TreeGrafter"/>
</dbReference>
<dbReference type="PANTHER" id="PTHR11949:SF17">
    <property type="entry name" value="IRF TRYPTOPHAN PENTAD REPEAT DOMAIN-CONTAINING PROTEIN"/>
    <property type="match status" value="1"/>
</dbReference>
<gene>
    <name evidence="3" type="ORF">LARSCL_LOCUS13727</name>
</gene>